<evidence type="ECO:0000313" key="2">
    <source>
        <dbReference type="Proteomes" id="UP000757435"/>
    </source>
</evidence>
<name>A0A951ULG6_9CYAN</name>
<dbReference type="Proteomes" id="UP000757435">
    <property type="component" value="Unassembled WGS sequence"/>
</dbReference>
<dbReference type="AlphaFoldDB" id="A0A951ULG6"/>
<reference evidence="1" key="2">
    <citation type="journal article" date="2022" name="Microbiol. Resour. Announc.">
        <title>Metagenome Sequencing to Explore Phylogenomics of Terrestrial Cyanobacteria.</title>
        <authorList>
            <person name="Ward R.D."/>
            <person name="Stajich J.E."/>
            <person name="Johansen J.R."/>
            <person name="Huntemann M."/>
            <person name="Clum A."/>
            <person name="Foster B."/>
            <person name="Foster B."/>
            <person name="Roux S."/>
            <person name="Palaniappan K."/>
            <person name="Varghese N."/>
            <person name="Mukherjee S."/>
            <person name="Reddy T.B.K."/>
            <person name="Daum C."/>
            <person name="Copeland A."/>
            <person name="Chen I.A."/>
            <person name="Ivanova N.N."/>
            <person name="Kyrpides N.C."/>
            <person name="Shapiro N."/>
            <person name="Eloe-Fadrosh E.A."/>
            <person name="Pietrasiak N."/>
        </authorList>
    </citation>
    <scope>NUCLEOTIDE SEQUENCE</scope>
    <source>
        <strain evidence="1">UHER 2000/2452</strain>
    </source>
</reference>
<comment type="caution">
    <text evidence="1">The sequence shown here is derived from an EMBL/GenBank/DDBJ whole genome shotgun (WGS) entry which is preliminary data.</text>
</comment>
<evidence type="ECO:0000313" key="1">
    <source>
        <dbReference type="EMBL" id="MBW4657664.1"/>
    </source>
</evidence>
<reference evidence="1" key="1">
    <citation type="submission" date="2021-05" db="EMBL/GenBank/DDBJ databases">
        <authorList>
            <person name="Pietrasiak N."/>
            <person name="Ward R."/>
            <person name="Stajich J.E."/>
            <person name="Kurbessoian T."/>
        </authorList>
    </citation>
    <scope>NUCLEOTIDE SEQUENCE</scope>
    <source>
        <strain evidence="1">UHER 2000/2452</strain>
    </source>
</reference>
<dbReference type="PANTHER" id="PTHR36382">
    <property type="entry name" value="OSJNBA0043L09.26 PROTEIN"/>
    <property type="match status" value="1"/>
</dbReference>
<dbReference type="PANTHER" id="PTHR36382:SF2">
    <property type="entry name" value="OS04G0635700 PROTEIN"/>
    <property type="match status" value="1"/>
</dbReference>
<accession>A0A951ULG6</accession>
<organism evidence="1 2">
    <name type="scientific">Drouetiella hepatica Uher 2000/2452</name>
    <dbReference type="NCBI Taxonomy" id="904376"/>
    <lineage>
        <taxon>Bacteria</taxon>
        <taxon>Bacillati</taxon>
        <taxon>Cyanobacteriota</taxon>
        <taxon>Cyanophyceae</taxon>
        <taxon>Oculatellales</taxon>
        <taxon>Oculatellaceae</taxon>
        <taxon>Drouetiella</taxon>
    </lineage>
</organism>
<protein>
    <submittedName>
        <fullName evidence="1">Uncharacterized protein</fullName>
    </submittedName>
</protein>
<dbReference type="EMBL" id="JAHHHD010000002">
    <property type="protein sequence ID" value="MBW4657664.1"/>
    <property type="molecule type" value="Genomic_DNA"/>
</dbReference>
<gene>
    <name evidence="1" type="ORF">KME15_03245</name>
</gene>
<sequence>MFNSPTPPEFLTFEEVAEVDRALMTSREKFSARVALYSLRSLKLIAQKYGVAIADLDSQQIADWVAADPTFQANPAFDEGFKGFFTQLVISSFKPLKQIALTESGAIEDLTVPQVINWFEQEAKLRLEKN</sequence>
<proteinExistence type="predicted"/>